<dbReference type="InterPro" id="IPR018317">
    <property type="entry name" value="QueC"/>
</dbReference>
<gene>
    <name evidence="2" type="ORF">QFW77_06795</name>
</gene>
<evidence type="ECO:0000313" key="2">
    <source>
        <dbReference type="EMBL" id="MDH5822701.1"/>
    </source>
</evidence>
<reference evidence="2 3" key="1">
    <citation type="submission" date="2023-04" db="EMBL/GenBank/DDBJ databases">
        <title>Luteimonas endophyticus RD2P54.</title>
        <authorList>
            <person name="Sun J.-Q."/>
        </authorList>
    </citation>
    <scope>NUCLEOTIDE SEQUENCE [LARGE SCALE GENOMIC DNA]</scope>
    <source>
        <strain evidence="2 3">RD2P54</strain>
    </source>
</reference>
<evidence type="ECO:0000256" key="1">
    <source>
        <dbReference type="ARBA" id="ARBA00022785"/>
    </source>
</evidence>
<dbReference type="InterPro" id="IPR014729">
    <property type="entry name" value="Rossmann-like_a/b/a_fold"/>
</dbReference>
<evidence type="ECO:0000313" key="3">
    <source>
        <dbReference type="Proteomes" id="UP001156940"/>
    </source>
</evidence>
<dbReference type="Gene3D" id="3.40.50.620">
    <property type="entry name" value="HUPs"/>
    <property type="match status" value="1"/>
</dbReference>
<proteinExistence type="predicted"/>
<keyword evidence="2" id="KW-0436">Ligase</keyword>
<dbReference type="Proteomes" id="UP001156940">
    <property type="component" value="Unassembled WGS sequence"/>
</dbReference>
<keyword evidence="1" id="KW-0671">Queuosine biosynthesis</keyword>
<dbReference type="SUPFAM" id="SSF52402">
    <property type="entry name" value="Adenine nucleotide alpha hydrolases-like"/>
    <property type="match status" value="1"/>
</dbReference>
<dbReference type="RefSeq" id="WP_280573668.1">
    <property type="nucleotide sequence ID" value="NZ_JARXRM010000025.1"/>
</dbReference>
<protein>
    <submittedName>
        <fullName evidence="2">7-cyano-7-deazaguanine synthase</fullName>
        <ecNumber evidence="2">6.3.4.20</ecNumber>
    </submittedName>
</protein>
<sequence length="435" mass="47867">MNTVYVHPELDQLPGATETLIPIHLYGSRPDQEGRAALGWSIYDELTRVRAPLHPVAFDFLSISLAVIAADTFVSRDDAADGWAREIDLVVALDNPGTWMPVLPKLTRALNFLSGDVWSLSVEGGGNAPPTFNRRVRRNIDPRACDSACLFSGGLDSAIGALDLRADRRNPFLVSHAYTRDAAKQEAILPQLGAGAVRFGVQANPVGWLDHGNDVQMRTRSFNFLAMGVLMAASLLRPSVERTILFVPENGLIALNPPLTHRRIGALSTRTTHPYYMHMISEVLGEVGLPIDLINPYAHKTKGEMMAECRDQARLATIANGTVSCGKWKRTGKQCGRCVPCLIRRAAFHRAGMADGTPYQAKGIDLHQFFEHDKDPDDLMAMLLAARRLDTMDVDRWIAMTGPIPLVAADRAGRVNAARRGMMEVRDFLRSEALL</sequence>
<dbReference type="GO" id="GO:0016874">
    <property type="term" value="F:ligase activity"/>
    <property type="evidence" value="ECO:0007669"/>
    <property type="project" value="UniProtKB-KW"/>
</dbReference>
<accession>A0ABT6J795</accession>
<dbReference type="InterPro" id="IPR049676">
    <property type="entry name" value="QatC"/>
</dbReference>
<dbReference type="EMBL" id="JARXRM010000025">
    <property type="protein sequence ID" value="MDH5822701.1"/>
    <property type="molecule type" value="Genomic_DNA"/>
</dbReference>
<dbReference type="EC" id="6.3.4.20" evidence="2"/>
<name>A0ABT6J795_9GAMM</name>
<keyword evidence="3" id="KW-1185">Reference proteome</keyword>
<comment type="caution">
    <text evidence="2">The sequence shown here is derived from an EMBL/GenBank/DDBJ whole genome shotgun (WGS) entry which is preliminary data.</text>
</comment>
<dbReference type="NCBIfam" id="NF041925">
    <property type="entry name" value="QatC"/>
    <property type="match status" value="1"/>
</dbReference>
<organism evidence="2 3">
    <name type="scientific">Luteimonas endophytica</name>
    <dbReference type="NCBI Taxonomy" id="3042023"/>
    <lineage>
        <taxon>Bacteria</taxon>
        <taxon>Pseudomonadati</taxon>
        <taxon>Pseudomonadota</taxon>
        <taxon>Gammaproteobacteria</taxon>
        <taxon>Lysobacterales</taxon>
        <taxon>Lysobacteraceae</taxon>
        <taxon>Luteimonas</taxon>
    </lineage>
</organism>
<dbReference type="Pfam" id="PF06508">
    <property type="entry name" value="QueC"/>
    <property type="match status" value="1"/>
</dbReference>